<dbReference type="EMBL" id="KZ819389">
    <property type="protein sequence ID" value="PWN41704.1"/>
    <property type="molecule type" value="Genomic_DNA"/>
</dbReference>
<gene>
    <name evidence="2" type="ORF">IE81DRAFT_324334</name>
</gene>
<dbReference type="Pfam" id="PF12706">
    <property type="entry name" value="Lactamase_B_2"/>
    <property type="match status" value="1"/>
</dbReference>
<keyword evidence="3" id="KW-1185">Reference proteome</keyword>
<dbReference type="GO" id="GO:0005737">
    <property type="term" value="C:cytoplasm"/>
    <property type="evidence" value="ECO:0007669"/>
    <property type="project" value="TreeGrafter"/>
</dbReference>
<evidence type="ECO:0000313" key="2">
    <source>
        <dbReference type="EMBL" id="PWN41704.1"/>
    </source>
</evidence>
<organism evidence="2 3">
    <name type="scientific">Ceraceosorus guamensis</name>
    <dbReference type="NCBI Taxonomy" id="1522189"/>
    <lineage>
        <taxon>Eukaryota</taxon>
        <taxon>Fungi</taxon>
        <taxon>Dikarya</taxon>
        <taxon>Basidiomycota</taxon>
        <taxon>Ustilaginomycotina</taxon>
        <taxon>Exobasidiomycetes</taxon>
        <taxon>Ceraceosorales</taxon>
        <taxon>Ceraceosoraceae</taxon>
        <taxon>Ceraceosorus</taxon>
    </lineage>
</organism>
<protein>
    <submittedName>
        <fullName evidence="2">Metallo-hydrolase/oxidoreductase</fullName>
    </submittedName>
</protein>
<dbReference type="InterPro" id="IPR001279">
    <property type="entry name" value="Metallo-B-lactamas"/>
</dbReference>
<evidence type="ECO:0000313" key="3">
    <source>
        <dbReference type="Proteomes" id="UP000245783"/>
    </source>
</evidence>
<dbReference type="SUPFAM" id="SSF56281">
    <property type="entry name" value="Metallo-hydrolase/oxidoreductase"/>
    <property type="match status" value="1"/>
</dbReference>
<dbReference type="Proteomes" id="UP000245783">
    <property type="component" value="Unassembled WGS sequence"/>
</dbReference>
<accession>A0A316VWM1</accession>
<dbReference type="GO" id="GO:0070291">
    <property type="term" value="P:N-acylethanolamine metabolic process"/>
    <property type="evidence" value="ECO:0007669"/>
    <property type="project" value="TreeGrafter"/>
</dbReference>
<dbReference type="AlphaFoldDB" id="A0A316VWM1"/>
<dbReference type="Gene3D" id="3.60.15.10">
    <property type="entry name" value="Ribonuclease Z/Hydroxyacylglutathione hydrolase-like"/>
    <property type="match status" value="1"/>
</dbReference>
<keyword evidence="2" id="KW-0378">Hydrolase</keyword>
<evidence type="ECO:0000259" key="1">
    <source>
        <dbReference type="Pfam" id="PF12706"/>
    </source>
</evidence>
<sequence length="447" mass="49077">MSSRLAHHSGIATTFRAHLASALLSNQRIITMTARSTSTKASGVVSTSLPISAPPFYASKPHHVQPSSSGLPKSFVSPWKSAANHQMMDFLKARFLDWDEEPALPANLDIVKEVDWKATLAIASDQTAVIWLGHACGLYLLPVPSADAPTKHIRVLTDPVFSLRCSPSQWLGPKRFTPPPTSVQAIKDNGAWPHVVALSHNHYDHLDDATLRSIVRLSDERHPLPHFIAPLGLIPLLESLGIPRAHHTSLDWWQAVSLSLPLSPDSPEIKGELKATCTPAQHQSGRSTFDQKKTLWAGWALDSRNEQAGSGGANVWFAGDTGLRAVPRRNMSREEEDALPVCPAFEEIGELLGPFDLSMIPIGAYLPRIFMSSIHMAPHDAVFVHQKVKSRKSVGIHWGAWRLTPEDVLQPPRLLVEETDRVGLPRDSFFTTKIGETTAAQVHARAT</sequence>
<reference evidence="2 3" key="1">
    <citation type="journal article" date="2018" name="Mol. Biol. Evol.">
        <title>Broad Genomic Sampling Reveals a Smut Pathogenic Ancestry of the Fungal Clade Ustilaginomycotina.</title>
        <authorList>
            <person name="Kijpornyongpan T."/>
            <person name="Mondo S.J."/>
            <person name="Barry K."/>
            <person name="Sandor L."/>
            <person name="Lee J."/>
            <person name="Lipzen A."/>
            <person name="Pangilinan J."/>
            <person name="LaButti K."/>
            <person name="Hainaut M."/>
            <person name="Henrissat B."/>
            <person name="Grigoriev I.V."/>
            <person name="Spatafora J.W."/>
            <person name="Aime M.C."/>
        </authorList>
    </citation>
    <scope>NUCLEOTIDE SEQUENCE [LARGE SCALE GENOMIC DNA]</scope>
    <source>
        <strain evidence="2 3">MCA 4658</strain>
    </source>
</reference>
<dbReference type="PANTHER" id="PTHR15032">
    <property type="entry name" value="N-ACYL-PHOSPHATIDYLETHANOLAMINE-HYDROLYZING PHOSPHOLIPASE D"/>
    <property type="match status" value="1"/>
</dbReference>
<dbReference type="InParanoid" id="A0A316VWM1"/>
<dbReference type="PANTHER" id="PTHR15032:SF4">
    <property type="entry name" value="N-ACYL-PHOSPHATIDYLETHANOLAMINE-HYDROLYZING PHOSPHOLIPASE D"/>
    <property type="match status" value="1"/>
</dbReference>
<name>A0A316VWM1_9BASI</name>
<proteinExistence type="predicted"/>
<dbReference type="GO" id="GO:0070290">
    <property type="term" value="F:N-acylphosphatidylethanolamine-specific phospholipase D activity"/>
    <property type="evidence" value="ECO:0007669"/>
    <property type="project" value="TreeGrafter"/>
</dbReference>
<dbReference type="STRING" id="1522189.A0A316VWM1"/>
<dbReference type="GeneID" id="37036078"/>
<dbReference type="InterPro" id="IPR036866">
    <property type="entry name" value="RibonucZ/Hydroxyglut_hydro"/>
</dbReference>
<dbReference type="RefSeq" id="XP_025368864.1">
    <property type="nucleotide sequence ID" value="XM_025514208.1"/>
</dbReference>
<feature type="domain" description="Metallo-beta-lactamase" evidence="1">
    <location>
        <begin position="154"/>
        <end position="398"/>
    </location>
</feature>
<dbReference type="GO" id="GO:0070292">
    <property type="term" value="P:N-acylphosphatidylethanolamine metabolic process"/>
    <property type="evidence" value="ECO:0007669"/>
    <property type="project" value="TreeGrafter"/>
</dbReference>
<dbReference type="OrthoDB" id="332863at2759"/>